<keyword evidence="2" id="KW-0813">Transport</keyword>
<name>A0A6L5GBI2_9ACTN</name>
<keyword evidence="5" id="KW-0029">Amino-acid transport</keyword>
<evidence type="ECO:0000313" key="7">
    <source>
        <dbReference type="EMBL" id="MQM27034.1"/>
    </source>
</evidence>
<dbReference type="GO" id="GO:0005524">
    <property type="term" value="F:ATP binding"/>
    <property type="evidence" value="ECO:0007669"/>
    <property type="project" value="UniProtKB-KW"/>
</dbReference>
<dbReference type="CDD" id="cd03224">
    <property type="entry name" value="ABC_TM1139_LivF_branched"/>
    <property type="match status" value="1"/>
</dbReference>
<reference evidence="7 8" key="1">
    <citation type="submission" date="2019-10" db="EMBL/GenBank/DDBJ databases">
        <title>Glycomyces albidus sp. nov., a novel actinomycete isolated from rhizosphere soil of wheat (Triticum aestivum L.).</title>
        <authorList>
            <person name="Qian L."/>
        </authorList>
    </citation>
    <scope>NUCLEOTIDE SEQUENCE [LARGE SCALE GENOMIC DNA]</scope>
    <source>
        <strain evidence="7 8">NEAU-7082</strain>
    </source>
</reference>
<dbReference type="PANTHER" id="PTHR43820">
    <property type="entry name" value="HIGH-AFFINITY BRANCHED-CHAIN AMINO ACID TRANSPORT ATP-BINDING PROTEIN LIVF"/>
    <property type="match status" value="1"/>
</dbReference>
<evidence type="ECO:0000256" key="2">
    <source>
        <dbReference type="ARBA" id="ARBA00022448"/>
    </source>
</evidence>
<keyword evidence="3" id="KW-0547">Nucleotide-binding</keyword>
<keyword evidence="8" id="KW-1185">Reference proteome</keyword>
<gene>
    <name evidence="7" type="ORF">GFD30_15850</name>
</gene>
<dbReference type="RefSeq" id="WP_153026179.1">
    <property type="nucleotide sequence ID" value="NZ_WIAO01000019.1"/>
</dbReference>
<evidence type="ECO:0000256" key="4">
    <source>
        <dbReference type="ARBA" id="ARBA00022840"/>
    </source>
</evidence>
<keyword evidence="4 7" id="KW-0067">ATP-binding</keyword>
<comment type="caution">
    <text evidence="7">The sequence shown here is derived from an EMBL/GenBank/DDBJ whole genome shotgun (WGS) entry which is preliminary data.</text>
</comment>
<protein>
    <submittedName>
        <fullName evidence="7">ATP-binding cassette domain-containing protein</fullName>
    </submittedName>
</protein>
<dbReference type="InterPro" id="IPR003593">
    <property type="entry name" value="AAA+_ATPase"/>
</dbReference>
<proteinExistence type="inferred from homology"/>
<comment type="similarity">
    <text evidence="1">Belongs to the ABC transporter superfamily.</text>
</comment>
<dbReference type="InterPro" id="IPR027417">
    <property type="entry name" value="P-loop_NTPase"/>
</dbReference>
<dbReference type="SUPFAM" id="SSF52540">
    <property type="entry name" value="P-loop containing nucleoside triphosphate hydrolases"/>
    <property type="match status" value="1"/>
</dbReference>
<evidence type="ECO:0000313" key="8">
    <source>
        <dbReference type="Proteomes" id="UP000477750"/>
    </source>
</evidence>
<organism evidence="7 8">
    <name type="scientific">Glycomyces albidus</name>
    <dbReference type="NCBI Taxonomy" id="2656774"/>
    <lineage>
        <taxon>Bacteria</taxon>
        <taxon>Bacillati</taxon>
        <taxon>Actinomycetota</taxon>
        <taxon>Actinomycetes</taxon>
        <taxon>Glycomycetales</taxon>
        <taxon>Glycomycetaceae</taxon>
        <taxon>Glycomyces</taxon>
    </lineage>
</organism>
<feature type="domain" description="ABC transporter" evidence="6">
    <location>
        <begin position="2"/>
        <end position="235"/>
    </location>
</feature>
<dbReference type="PROSITE" id="PS50893">
    <property type="entry name" value="ABC_TRANSPORTER_2"/>
    <property type="match status" value="1"/>
</dbReference>
<dbReference type="Pfam" id="PF00005">
    <property type="entry name" value="ABC_tran"/>
    <property type="match status" value="1"/>
</dbReference>
<dbReference type="InterPro" id="IPR052156">
    <property type="entry name" value="BCAA_Transport_ATP-bd_LivF"/>
</dbReference>
<evidence type="ECO:0000256" key="5">
    <source>
        <dbReference type="ARBA" id="ARBA00022970"/>
    </source>
</evidence>
<dbReference type="GO" id="GO:0015658">
    <property type="term" value="F:branched-chain amino acid transmembrane transporter activity"/>
    <property type="evidence" value="ECO:0007669"/>
    <property type="project" value="TreeGrafter"/>
</dbReference>
<evidence type="ECO:0000256" key="3">
    <source>
        <dbReference type="ARBA" id="ARBA00022741"/>
    </source>
</evidence>
<evidence type="ECO:0000259" key="6">
    <source>
        <dbReference type="PROSITE" id="PS50893"/>
    </source>
</evidence>
<sequence length="235" mass="25114">MLRLRDLTCGYGRSAVVHGIDLEIGADEVVSVMGHNGAGKTTLLRAVVGLIPAMRGTVEFADPSGNWTDVTRKPTNKRVKSGMAYVPQGQQCFAHLTAGENLRLVADGRRNGKALVDSQLDLFPALRPLLARQAGLLSGGQRQQLAIARALITEPRLLILDEPTEGIQPNVVAEIEATVVDLAKRGGLSVLLVEQHLGFALQAASRYYVLRSGRVASTGDTGAEAQTRVREAMAI</sequence>
<dbReference type="EMBL" id="WIAO01000019">
    <property type="protein sequence ID" value="MQM27034.1"/>
    <property type="molecule type" value="Genomic_DNA"/>
</dbReference>
<evidence type="ECO:0000256" key="1">
    <source>
        <dbReference type="ARBA" id="ARBA00005417"/>
    </source>
</evidence>
<dbReference type="Gene3D" id="3.40.50.300">
    <property type="entry name" value="P-loop containing nucleotide triphosphate hydrolases"/>
    <property type="match status" value="1"/>
</dbReference>
<dbReference type="InterPro" id="IPR003439">
    <property type="entry name" value="ABC_transporter-like_ATP-bd"/>
</dbReference>
<dbReference type="SMART" id="SM00382">
    <property type="entry name" value="AAA"/>
    <property type="match status" value="1"/>
</dbReference>
<dbReference type="GO" id="GO:0016887">
    <property type="term" value="F:ATP hydrolysis activity"/>
    <property type="evidence" value="ECO:0007669"/>
    <property type="project" value="InterPro"/>
</dbReference>
<dbReference type="AlphaFoldDB" id="A0A6L5GBI2"/>
<dbReference type="Proteomes" id="UP000477750">
    <property type="component" value="Unassembled WGS sequence"/>
</dbReference>
<dbReference type="GO" id="GO:0015807">
    <property type="term" value="P:L-amino acid transport"/>
    <property type="evidence" value="ECO:0007669"/>
    <property type="project" value="TreeGrafter"/>
</dbReference>
<accession>A0A6L5GBI2</accession>
<dbReference type="PANTHER" id="PTHR43820:SF5">
    <property type="entry name" value="HIGH-AFFINITY BRANCHED-CHAIN AMINO ACID TRANSPORT ATP-BINDING PROTEIN"/>
    <property type="match status" value="1"/>
</dbReference>